<protein>
    <recommendedName>
        <fullName evidence="4">NodB homology domain-containing protein</fullName>
    </recommendedName>
</protein>
<dbReference type="SUPFAM" id="SSF88713">
    <property type="entry name" value="Glycoside hydrolase/deacetylase"/>
    <property type="match status" value="1"/>
</dbReference>
<dbReference type="PROSITE" id="PS51677">
    <property type="entry name" value="NODB"/>
    <property type="match status" value="1"/>
</dbReference>
<dbReference type="CDD" id="cd10917">
    <property type="entry name" value="CE4_NodB_like_6s_7s"/>
    <property type="match status" value="1"/>
</dbReference>
<evidence type="ECO:0000313" key="5">
    <source>
        <dbReference type="EMBL" id="GAA5514575.1"/>
    </source>
</evidence>
<evidence type="ECO:0000259" key="4">
    <source>
        <dbReference type="PROSITE" id="PS51677"/>
    </source>
</evidence>
<dbReference type="EMBL" id="BAABRP010000020">
    <property type="protein sequence ID" value="GAA5514575.1"/>
    <property type="molecule type" value="Genomic_DNA"/>
</dbReference>
<feature type="domain" description="NodB homology" evidence="4">
    <location>
        <begin position="218"/>
        <end position="395"/>
    </location>
</feature>
<evidence type="ECO:0000256" key="3">
    <source>
        <dbReference type="SAM" id="SignalP"/>
    </source>
</evidence>
<name>A0ABP9WB53_9DEIO</name>
<dbReference type="Gene3D" id="3.20.20.370">
    <property type="entry name" value="Glycoside hydrolase/deacetylase"/>
    <property type="match status" value="1"/>
</dbReference>
<organism evidence="5 6">
    <name type="scientific">Deinococcus carri</name>
    <dbReference type="NCBI Taxonomy" id="1211323"/>
    <lineage>
        <taxon>Bacteria</taxon>
        <taxon>Thermotogati</taxon>
        <taxon>Deinococcota</taxon>
        <taxon>Deinococci</taxon>
        <taxon>Deinococcales</taxon>
        <taxon>Deinococcaceae</taxon>
        <taxon>Deinococcus</taxon>
    </lineage>
</organism>
<dbReference type="InterPro" id="IPR050248">
    <property type="entry name" value="Polysacc_deacetylase_ArnD"/>
</dbReference>
<dbReference type="RefSeq" id="WP_345467467.1">
    <property type="nucleotide sequence ID" value="NZ_BAABRP010000020.1"/>
</dbReference>
<keyword evidence="6" id="KW-1185">Reference proteome</keyword>
<keyword evidence="3" id="KW-0732">Signal</keyword>
<keyword evidence="1" id="KW-0479">Metal-binding</keyword>
<feature type="signal peptide" evidence="3">
    <location>
        <begin position="1"/>
        <end position="20"/>
    </location>
</feature>
<gene>
    <name evidence="5" type="ORF">Dcar01_03331</name>
</gene>
<evidence type="ECO:0000256" key="1">
    <source>
        <dbReference type="ARBA" id="ARBA00022723"/>
    </source>
</evidence>
<evidence type="ECO:0000313" key="6">
    <source>
        <dbReference type="Proteomes" id="UP001401887"/>
    </source>
</evidence>
<reference evidence="5 6" key="1">
    <citation type="submission" date="2024-02" db="EMBL/GenBank/DDBJ databases">
        <title>Deinococcus carri NBRC 110142.</title>
        <authorList>
            <person name="Ichikawa N."/>
            <person name="Katano-Makiyama Y."/>
            <person name="Hidaka K."/>
        </authorList>
    </citation>
    <scope>NUCLEOTIDE SEQUENCE [LARGE SCALE GENOMIC DNA]</scope>
    <source>
        <strain evidence="5 6">NBRC 110142</strain>
    </source>
</reference>
<sequence>MCRPALLLTAALSVVGAAHAATSLPAPLPPVTPPGQVQPLAPGTRAAPVLPTLHLTPAIPEVRKVEVLGNGFIQAAHALVLVPSQEVSPQRALVLAVQSVQGAYRADPTLAEVDVSVYRAETYRGFGGPLPVLTLSVPRARLKTFQSEVAADTYDRVWTPQNMELPEPPGTPVQALERLPVFVGTQAELLKQRLEQSLAQAGGGVRGGLLFKGNPAQRQVALTFDDVPHPLYFPLVLDLLRRENAHATFFIIGRNAQAYPYFIRDLVQGGHELGNHTYHHVRLPHLTDAQIRAELQSTNALLTRLTGQPVRFFRPPGGEYSQRVLDIARSLGLTTVFWTDDPGDFQNPGVETVEARFTRHLRPGGIILLHDNAPDGLKALPDLLKVAREKGYGVVPAGALVR</sequence>
<proteinExistence type="predicted"/>
<dbReference type="PANTHER" id="PTHR10587:SF133">
    <property type="entry name" value="CHITIN DEACETYLASE 1-RELATED"/>
    <property type="match status" value="1"/>
</dbReference>
<dbReference type="InterPro" id="IPR002509">
    <property type="entry name" value="NODB_dom"/>
</dbReference>
<dbReference type="InterPro" id="IPR011330">
    <property type="entry name" value="Glyco_hydro/deAcase_b/a-brl"/>
</dbReference>
<dbReference type="Proteomes" id="UP001401887">
    <property type="component" value="Unassembled WGS sequence"/>
</dbReference>
<comment type="caution">
    <text evidence="5">The sequence shown here is derived from an EMBL/GenBank/DDBJ whole genome shotgun (WGS) entry which is preliminary data.</text>
</comment>
<keyword evidence="2" id="KW-0378">Hydrolase</keyword>
<dbReference type="PANTHER" id="PTHR10587">
    <property type="entry name" value="GLYCOSYL TRANSFERASE-RELATED"/>
    <property type="match status" value="1"/>
</dbReference>
<evidence type="ECO:0000256" key="2">
    <source>
        <dbReference type="ARBA" id="ARBA00022801"/>
    </source>
</evidence>
<accession>A0ABP9WB53</accession>
<dbReference type="Pfam" id="PF01522">
    <property type="entry name" value="Polysacc_deac_1"/>
    <property type="match status" value="1"/>
</dbReference>
<feature type="chain" id="PRO_5045825788" description="NodB homology domain-containing protein" evidence="3">
    <location>
        <begin position="21"/>
        <end position="402"/>
    </location>
</feature>